<evidence type="ECO:0000313" key="2">
    <source>
        <dbReference type="Proteomes" id="UP000054097"/>
    </source>
</evidence>
<dbReference type="EMBL" id="KN824403">
    <property type="protein sequence ID" value="KIM20880.1"/>
    <property type="molecule type" value="Genomic_DNA"/>
</dbReference>
<organism evidence="1 2">
    <name type="scientific">Serendipita vermifera MAFF 305830</name>
    <dbReference type="NCBI Taxonomy" id="933852"/>
    <lineage>
        <taxon>Eukaryota</taxon>
        <taxon>Fungi</taxon>
        <taxon>Dikarya</taxon>
        <taxon>Basidiomycota</taxon>
        <taxon>Agaricomycotina</taxon>
        <taxon>Agaricomycetes</taxon>
        <taxon>Sebacinales</taxon>
        <taxon>Serendipitaceae</taxon>
        <taxon>Serendipita</taxon>
    </lineage>
</organism>
<dbReference type="AlphaFoldDB" id="A0A0C3A8B3"/>
<proteinExistence type="predicted"/>
<protein>
    <submittedName>
        <fullName evidence="1">Uncharacterized protein</fullName>
    </submittedName>
</protein>
<dbReference type="Proteomes" id="UP000054097">
    <property type="component" value="Unassembled WGS sequence"/>
</dbReference>
<dbReference type="OrthoDB" id="2963168at2759"/>
<reference evidence="2" key="2">
    <citation type="submission" date="2015-01" db="EMBL/GenBank/DDBJ databases">
        <title>Evolutionary Origins and Diversification of the Mycorrhizal Mutualists.</title>
        <authorList>
            <consortium name="DOE Joint Genome Institute"/>
            <consortium name="Mycorrhizal Genomics Consortium"/>
            <person name="Kohler A."/>
            <person name="Kuo A."/>
            <person name="Nagy L.G."/>
            <person name="Floudas D."/>
            <person name="Copeland A."/>
            <person name="Barry K.W."/>
            <person name="Cichocki N."/>
            <person name="Veneault-Fourrey C."/>
            <person name="LaButti K."/>
            <person name="Lindquist E.A."/>
            <person name="Lipzen A."/>
            <person name="Lundell T."/>
            <person name="Morin E."/>
            <person name="Murat C."/>
            <person name="Riley R."/>
            <person name="Ohm R."/>
            <person name="Sun H."/>
            <person name="Tunlid A."/>
            <person name="Henrissat B."/>
            <person name="Grigoriev I.V."/>
            <person name="Hibbett D.S."/>
            <person name="Martin F."/>
        </authorList>
    </citation>
    <scope>NUCLEOTIDE SEQUENCE [LARGE SCALE GENOMIC DNA]</scope>
    <source>
        <strain evidence="2">MAFF 305830</strain>
    </source>
</reference>
<reference evidence="1 2" key="1">
    <citation type="submission" date="2014-04" db="EMBL/GenBank/DDBJ databases">
        <authorList>
            <consortium name="DOE Joint Genome Institute"/>
            <person name="Kuo A."/>
            <person name="Zuccaro A."/>
            <person name="Kohler A."/>
            <person name="Nagy L.G."/>
            <person name="Floudas D."/>
            <person name="Copeland A."/>
            <person name="Barry K.W."/>
            <person name="Cichocki N."/>
            <person name="Veneault-Fourrey C."/>
            <person name="LaButti K."/>
            <person name="Lindquist E.A."/>
            <person name="Lipzen A."/>
            <person name="Lundell T."/>
            <person name="Morin E."/>
            <person name="Murat C."/>
            <person name="Sun H."/>
            <person name="Tunlid A."/>
            <person name="Henrissat B."/>
            <person name="Grigoriev I.V."/>
            <person name="Hibbett D.S."/>
            <person name="Martin F."/>
            <person name="Nordberg H.P."/>
            <person name="Cantor M.N."/>
            <person name="Hua S.X."/>
        </authorList>
    </citation>
    <scope>NUCLEOTIDE SEQUENCE [LARGE SCALE GENOMIC DNA]</scope>
    <source>
        <strain evidence="1 2">MAFF 305830</strain>
    </source>
</reference>
<accession>A0A0C3A8B3</accession>
<gene>
    <name evidence="1" type="ORF">M408DRAFT_30015</name>
</gene>
<evidence type="ECO:0000313" key="1">
    <source>
        <dbReference type="EMBL" id="KIM20880.1"/>
    </source>
</evidence>
<dbReference type="HOGENOM" id="CLU_1116327_0_0_1"/>
<name>A0A0C3A8B3_SERVB</name>
<sequence length="249" mass="27963">MVSYQGDTKYLGREMVALAFDIGTTSSAVSYTYLYPNDYARANVGTRWPGQPESVGSSKACQLTELIPTLLAYRNGECKAIGAETLEHVDAYDPEDREHRERSSLAYTSVDGLFKIPHLFGVLIRKGMRMESDFAVQEKLYRTSKTLQDLFKAIEYAIYVYDGDEVPRWIVNTKGKKLPQIRHLCSLKADMSNLQGSLQPHKGPQGPYYRADYTVSIRLGGTKLEARLQWKENGTLREGPITILPGALV</sequence>
<keyword evidence="2" id="KW-1185">Reference proteome</keyword>